<evidence type="ECO:0000313" key="2">
    <source>
        <dbReference type="Proteomes" id="UP000242791"/>
    </source>
</evidence>
<proteinExistence type="predicted"/>
<name>A0A1J9NY98_9EURO</name>
<dbReference type="EMBL" id="LGTZ01003525">
    <property type="protein sequence ID" value="OJD09593.1"/>
    <property type="molecule type" value="Genomic_DNA"/>
</dbReference>
<protein>
    <submittedName>
        <fullName evidence="1">Uncharacterized protein</fullName>
    </submittedName>
</protein>
<dbReference type="VEuPathDB" id="FungiDB:ACJ73_10203"/>
<accession>A0A1J9NY98</accession>
<organism evidence="1 2">
    <name type="scientific">Blastomyces percursus</name>
    <dbReference type="NCBI Taxonomy" id="1658174"/>
    <lineage>
        <taxon>Eukaryota</taxon>
        <taxon>Fungi</taxon>
        <taxon>Dikarya</taxon>
        <taxon>Ascomycota</taxon>
        <taxon>Pezizomycotina</taxon>
        <taxon>Eurotiomycetes</taxon>
        <taxon>Eurotiomycetidae</taxon>
        <taxon>Onygenales</taxon>
        <taxon>Ajellomycetaceae</taxon>
        <taxon>Blastomyces</taxon>
    </lineage>
</organism>
<sequence length="100" mass="11847">MVTEQCHDGCQEGLRRLNAILTFNIRRRVVEFNGGTMCYDRRHVARVERWMNGGITVYYLGYWGKRAQSPLHHIGREEDEPSKPSQALQHTFFRYGYVWV</sequence>
<dbReference type="AlphaFoldDB" id="A0A1J9NY98"/>
<comment type="caution">
    <text evidence="1">The sequence shown here is derived from an EMBL/GenBank/DDBJ whole genome shotgun (WGS) entry which is preliminary data.</text>
</comment>
<feature type="non-terminal residue" evidence="1">
    <location>
        <position position="100"/>
    </location>
</feature>
<gene>
    <name evidence="1" type="ORF">ACJ73_10203</name>
</gene>
<keyword evidence="2" id="KW-1185">Reference proteome</keyword>
<evidence type="ECO:0000313" key="1">
    <source>
        <dbReference type="EMBL" id="OJD09593.1"/>
    </source>
</evidence>
<reference evidence="1 2" key="1">
    <citation type="submission" date="2015-08" db="EMBL/GenBank/DDBJ databases">
        <title>Emmonsia species relationships and genome sequence.</title>
        <authorList>
            <person name="Cuomo C.A."/>
            <person name="Schwartz I.S."/>
            <person name="Kenyon C."/>
            <person name="De Hoog G.S."/>
            <person name="Govender N.P."/>
            <person name="Botha A."/>
            <person name="Moreno L."/>
            <person name="De Vries M."/>
            <person name="Munoz J.F."/>
            <person name="Stielow J.B."/>
        </authorList>
    </citation>
    <scope>NUCLEOTIDE SEQUENCE [LARGE SCALE GENOMIC DNA]</scope>
    <source>
        <strain evidence="1 2">EI222</strain>
    </source>
</reference>
<dbReference type="Proteomes" id="UP000242791">
    <property type="component" value="Unassembled WGS sequence"/>
</dbReference>